<keyword evidence="1" id="KW-0472">Membrane</keyword>
<dbReference type="AlphaFoldDB" id="A0A231H8Y9"/>
<comment type="caution">
    <text evidence="3">The sequence shown here is derived from an EMBL/GenBank/DDBJ whole genome shotgun (WGS) entry which is preliminary data.</text>
</comment>
<evidence type="ECO:0000313" key="4">
    <source>
        <dbReference type="Proteomes" id="UP000215506"/>
    </source>
</evidence>
<feature type="domain" description="Mce/MlaD" evidence="2">
    <location>
        <begin position="58"/>
        <end position="126"/>
    </location>
</feature>
<evidence type="ECO:0000259" key="2">
    <source>
        <dbReference type="Pfam" id="PF02470"/>
    </source>
</evidence>
<keyword evidence="1" id="KW-1133">Transmembrane helix</keyword>
<keyword evidence="4" id="KW-1185">Reference proteome</keyword>
<dbReference type="InterPro" id="IPR003399">
    <property type="entry name" value="Mce/MlaD"/>
</dbReference>
<sequence>MEQDFLRGTSRKQNLTVEITAAVVVAVVVVAALVGIAINRHQKNRGDLVVGIELPYVAPGVAVGTHVIMHGVEVGSVTELTRIDDDALRMTMALNPSRTAGLTDSFAFDYRPENYFGVTAVDLQAGAGGERLTSGRTVVRKPIGDYSMSTMIEKGSLVVDGTLTNDVVTSLDKIVRYTNGLNPMIQTGIVFADRIAKTQQALPSESIGYFDSILDSLPAFDREFVAGLNGIFYTEYNRQADGSLGTNADLMDRNDVGLQLGATKLFGAAGHLLQSHKTELPPIVDAVQAMTDVIPDVLAHGSLTDRFRALIEQYNQAITGPDDAKKLNVRIALDRLPMLAAPFGVPALGMEKPR</sequence>
<organism evidence="3 4">
    <name type="scientific">Nocardia cerradoensis</name>
    <dbReference type="NCBI Taxonomy" id="85688"/>
    <lineage>
        <taxon>Bacteria</taxon>
        <taxon>Bacillati</taxon>
        <taxon>Actinomycetota</taxon>
        <taxon>Actinomycetes</taxon>
        <taxon>Mycobacteriales</taxon>
        <taxon>Nocardiaceae</taxon>
        <taxon>Nocardia</taxon>
    </lineage>
</organism>
<dbReference type="Proteomes" id="UP000215506">
    <property type="component" value="Unassembled WGS sequence"/>
</dbReference>
<dbReference type="Pfam" id="PF02470">
    <property type="entry name" value="MlaD"/>
    <property type="match status" value="1"/>
</dbReference>
<accession>A0A231H8Y9</accession>
<protein>
    <recommendedName>
        <fullName evidence="2">Mce/MlaD domain-containing protein</fullName>
    </recommendedName>
</protein>
<name>A0A231H8Y9_9NOCA</name>
<gene>
    <name evidence="3" type="ORF">B7C42_03115</name>
</gene>
<evidence type="ECO:0000313" key="3">
    <source>
        <dbReference type="EMBL" id="OXR45157.1"/>
    </source>
</evidence>
<feature type="transmembrane region" description="Helical" evidence="1">
    <location>
        <begin position="20"/>
        <end position="38"/>
    </location>
</feature>
<dbReference type="EMBL" id="NGAF01000005">
    <property type="protein sequence ID" value="OXR45157.1"/>
    <property type="molecule type" value="Genomic_DNA"/>
</dbReference>
<proteinExistence type="predicted"/>
<keyword evidence="1" id="KW-0812">Transmembrane</keyword>
<evidence type="ECO:0000256" key="1">
    <source>
        <dbReference type="SAM" id="Phobius"/>
    </source>
</evidence>
<reference evidence="3 4" key="1">
    <citation type="submission" date="2017-07" db="EMBL/GenBank/DDBJ databases">
        <title>First draft Genome Sequence of Nocardia cerradoensis isolated from human infection.</title>
        <authorList>
            <person name="Carrasco G."/>
        </authorList>
    </citation>
    <scope>NUCLEOTIDE SEQUENCE [LARGE SCALE GENOMIC DNA]</scope>
    <source>
        <strain evidence="3 4">CNM20130759</strain>
    </source>
</reference>